<feature type="transmembrane region" description="Helical" evidence="1">
    <location>
        <begin position="188"/>
        <end position="217"/>
    </location>
</feature>
<name>A0ABU6JDU9_9BURK</name>
<evidence type="ECO:0000313" key="3">
    <source>
        <dbReference type="Proteomes" id="UP001352263"/>
    </source>
</evidence>
<feature type="transmembrane region" description="Helical" evidence="1">
    <location>
        <begin position="224"/>
        <end position="243"/>
    </location>
</feature>
<feature type="transmembrane region" description="Helical" evidence="1">
    <location>
        <begin position="21"/>
        <end position="41"/>
    </location>
</feature>
<gene>
    <name evidence="2" type="ORF">RY831_19315</name>
</gene>
<dbReference type="EMBL" id="JAWIIV010000017">
    <property type="protein sequence ID" value="MEC4721319.1"/>
    <property type="molecule type" value="Genomic_DNA"/>
</dbReference>
<sequence>MSTVRLTAIYPAGARTSPLVLTDYAFLAALALALLIAVDPLDMLLERMIHTKHLALLLALSALVLSVAGYHMQAAAHAGRAGFSIKERLPMREMLSIMAPLLALAAFIIGGGLVARFHFGIQNSFLVAGVYICIAPLSAAMVLYSRNPVQLMRRYFNCVTVAGVIVFCGLAVNYGVKQVYHELEYLFPALAVLAALGSGSMTARAGKVAFFILLAFLFKKNTGYLAALSVIGYLYIVVVWRRWADMHIVKRAAVINWTLIAVIALGALIGYLYLNRAAYLPSGSPEFRLLTYERAWLRFLESPWIGTWFAAPGSEEFTGFDTGVSDNILPTHSDILDMLANGGALAIVLWAWALARIALHAAVRVLSPAWRDHPLAPYAHTLAAMSIVGVITYAFNPIFLQPGKAFLLWANLGLLTGAALKITRPAGAASTEQQTPTS</sequence>
<keyword evidence="1" id="KW-0812">Transmembrane</keyword>
<keyword evidence="1" id="KW-0472">Membrane</keyword>
<feature type="transmembrane region" description="Helical" evidence="1">
    <location>
        <begin position="125"/>
        <end position="144"/>
    </location>
</feature>
<evidence type="ECO:0000256" key="1">
    <source>
        <dbReference type="SAM" id="Phobius"/>
    </source>
</evidence>
<feature type="transmembrane region" description="Helical" evidence="1">
    <location>
        <begin position="375"/>
        <end position="394"/>
    </location>
</feature>
<reference evidence="2 3" key="1">
    <citation type="submission" date="2023-10" db="EMBL/GenBank/DDBJ databases">
        <title>Noviherbaspirillum sp. CPCC 100848 genome assembly.</title>
        <authorList>
            <person name="Li X.Y."/>
            <person name="Fang X.M."/>
        </authorList>
    </citation>
    <scope>NUCLEOTIDE SEQUENCE [LARGE SCALE GENOMIC DNA]</scope>
    <source>
        <strain evidence="2 3">CPCC 100848</strain>
    </source>
</reference>
<feature type="transmembrane region" description="Helical" evidence="1">
    <location>
        <begin position="94"/>
        <end position="119"/>
    </location>
</feature>
<proteinExistence type="predicted"/>
<dbReference type="RefSeq" id="WP_326508022.1">
    <property type="nucleotide sequence ID" value="NZ_JAWIIV010000017.1"/>
</dbReference>
<organism evidence="2 3">
    <name type="scientific">Noviherbaspirillum album</name>
    <dbReference type="NCBI Taxonomy" id="3080276"/>
    <lineage>
        <taxon>Bacteria</taxon>
        <taxon>Pseudomonadati</taxon>
        <taxon>Pseudomonadota</taxon>
        <taxon>Betaproteobacteria</taxon>
        <taxon>Burkholderiales</taxon>
        <taxon>Oxalobacteraceae</taxon>
        <taxon>Noviherbaspirillum</taxon>
    </lineage>
</organism>
<accession>A0ABU6JDU9</accession>
<protein>
    <recommendedName>
        <fullName evidence="4">O-antigen ligase domain-containing protein</fullName>
    </recommendedName>
</protein>
<feature type="transmembrane region" description="Helical" evidence="1">
    <location>
        <begin position="255"/>
        <end position="274"/>
    </location>
</feature>
<keyword evidence="3" id="KW-1185">Reference proteome</keyword>
<feature type="transmembrane region" description="Helical" evidence="1">
    <location>
        <begin position="156"/>
        <end position="176"/>
    </location>
</feature>
<comment type="caution">
    <text evidence="2">The sequence shown here is derived from an EMBL/GenBank/DDBJ whole genome shotgun (WGS) entry which is preliminary data.</text>
</comment>
<evidence type="ECO:0008006" key="4">
    <source>
        <dbReference type="Google" id="ProtNLM"/>
    </source>
</evidence>
<keyword evidence="1" id="KW-1133">Transmembrane helix</keyword>
<feature type="transmembrane region" description="Helical" evidence="1">
    <location>
        <begin position="343"/>
        <end position="363"/>
    </location>
</feature>
<feature type="transmembrane region" description="Helical" evidence="1">
    <location>
        <begin position="53"/>
        <end position="73"/>
    </location>
</feature>
<dbReference type="Proteomes" id="UP001352263">
    <property type="component" value="Unassembled WGS sequence"/>
</dbReference>
<evidence type="ECO:0000313" key="2">
    <source>
        <dbReference type="EMBL" id="MEC4721319.1"/>
    </source>
</evidence>